<organism evidence="12 13">
    <name type="scientific">Epinotia aporema granulovirus</name>
    <dbReference type="NCBI Taxonomy" id="166056"/>
    <lineage>
        <taxon>Viruses</taxon>
        <taxon>Viruses incertae sedis</taxon>
        <taxon>Naldaviricetes</taxon>
        <taxon>Lefavirales</taxon>
        <taxon>Baculoviridae</taxon>
        <taxon>Betabaculovirus</taxon>
        <taxon>Betabaculovirus epaporemae</taxon>
    </lineage>
</organism>
<dbReference type="InterPro" id="IPR013201">
    <property type="entry name" value="Prot_inhib_I29"/>
</dbReference>
<dbReference type="EC" id="3.4.22.50" evidence="3"/>
<evidence type="ECO:0000256" key="2">
    <source>
        <dbReference type="ARBA" id="ARBA00008455"/>
    </source>
</evidence>
<evidence type="ECO:0000256" key="3">
    <source>
        <dbReference type="ARBA" id="ARBA00012484"/>
    </source>
</evidence>
<dbReference type="PROSITE" id="PS00640">
    <property type="entry name" value="THIOL_PROTEASE_ASN"/>
    <property type="match status" value="1"/>
</dbReference>
<evidence type="ECO:0000256" key="9">
    <source>
        <dbReference type="ARBA" id="ARBA00031337"/>
    </source>
</evidence>
<comment type="similarity">
    <text evidence="2">Belongs to the peptidase C1 family.</text>
</comment>
<keyword evidence="5" id="KW-0732">Signal</keyword>
<dbReference type="InterPro" id="IPR000668">
    <property type="entry name" value="Peptidase_C1A_C"/>
</dbReference>
<dbReference type="GO" id="GO:0006508">
    <property type="term" value="P:proteolysis"/>
    <property type="evidence" value="ECO:0007669"/>
    <property type="project" value="InterPro"/>
</dbReference>
<evidence type="ECO:0000256" key="6">
    <source>
        <dbReference type="ARBA" id="ARBA00022801"/>
    </source>
</evidence>
<keyword evidence="6" id="KW-0378">Hydrolase</keyword>
<dbReference type="Pfam" id="PF08246">
    <property type="entry name" value="Inhibitor_I29"/>
    <property type="match status" value="1"/>
</dbReference>
<dbReference type="Proteomes" id="UP000201571">
    <property type="component" value="Segment"/>
</dbReference>
<dbReference type="InterPro" id="IPR013128">
    <property type="entry name" value="Peptidase_C1A"/>
</dbReference>
<keyword evidence="8" id="KW-1015">Disulfide bond</keyword>
<dbReference type="CDD" id="cd02248">
    <property type="entry name" value="Peptidase_C1A"/>
    <property type="match status" value="1"/>
</dbReference>
<sequence length="329" mass="37100">MSNYILILLCLVCNSFAIYDLNNSQALFDDFVIKYNKVYATDEERAAKYEIFRNNLVVINEKNSKTTNALYDINRLSDLNKNELLRSTGFSVNLKKNLNPSKECEYVLVADAPSRSLPASFDWRANNAVTPVKNQLDCGSCWAFSTIANIESLYAIKYGVEVDLAEQYLLNCDYTNNNCNGGLMHWALENILINDNGGVVEERHAPYVGEVTACDKEEYLFTITNCKRFNLVNEHTLQQLLIENGPISVAIDVFDILDYKQGISDNCRSDNGLNHAVLLVGYGVSINGIPYWVFKNSWGDDWGEQGFFRVRRDINSCGMMNAYAASAVL</sequence>
<name>K4EQ17_9BBAC</name>
<dbReference type="GeneID" id="13842659"/>
<evidence type="ECO:0000256" key="4">
    <source>
        <dbReference type="ARBA" id="ARBA00018042"/>
    </source>
</evidence>
<dbReference type="InterPro" id="IPR025660">
    <property type="entry name" value="Pept_his_AS"/>
</dbReference>
<dbReference type="Gene3D" id="3.90.70.10">
    <property type="entry name" value="Cysteine proteinases"/>
    <property type="match status" value="1"/>
</dbReference>
<gene>
    <name evidence="12" type="primary">v-cath</name>
</gene>
<dbReference type="PROSITE" id="PS00639">
    <property type="entry name" value="THIOL_PROTEASE_HIS"/>
    <property type="match status" value="1"/>
</dbReference>
<dbReference type="SMART" id="SM00848">
    <property type="entry name" value="Inhibitor_I29"/>
    <property type="match status" value="1"/>
</dbReference>
<evidence type="ECO:0000256" key="5">
    <source>
        <dbReference type="ARBA" id="ARBA00022729"/>
    </source>
</evidence>
<protein>
    <recommendedName>
        <fullName evidence="4">Viral cathepsin</fullName>
        <ecNumber evidence="3">3.4.22.50</ecNumber>
    </recommendedName>
    <alternativeName>
        <fullName evidence="9">Cysteine proteinase</fullName>
    </alternativeName>
</protein>
<feature type="domain" description="Peptidase C1A papain C-terminal" evidence="10">
    <location>
        <begin position="117"/>
        <end position="328"/>
    </location>
</feature>
<accession>K4EQ17</accession>
<dbReference type="InterPro" id="IPR039417">
    <property type="entry name" value="Peptidase_C1A_papain-like"/>
</dbReference>
<dbReference type="PANTHER" id="PTHR12411">
    <property type="entry name" value="CYSTEINE PROTEASE FAMILY C1-RELATED"/>
    <property type="match status" value="1"/>
</dbReference>
<feature type="domain" description="Cathepsin propeptide inhibitor" evidence="11">
    <location>
        <begin position="28"/>
        <end position="84"/>
    </location>
</feature>
<dbReference type="InterPro" id="IPR025661">
    <property type="entry name" value="Pept_asp_AS"/>
</dbReference>
<dbReference type="GO" id="GO:0008234">
    <property type="term" value="F:cysteine-type peptidase activity"/>
    <property type="evidence" value="ECO:0007669"/>
    <property type="project" value="InterPro"/>
</dbReference>
<dbReference type="SUPFAM" id="SSF54001">
    <property type="entry name" value="Cysteine proteinases"/>
    <property type="match status" value="1"/>
</dbReference>
<comment type="catalytic activity">
    <reaction evidence="1">
        <text>Endopeptidase of broad specificity, hydrolyzing substrates of both cathepsin L and cathepsin B.</text>
        <dbReference type="EC" id="3.4.22.50"/>
    </reaction>
</comment>
<reference evidence="12 13" key="1">
    <citation type="journal article" date="2012" name="BMC Genomics">
        <title>Genome of Epinotia aporema granulovirus (EpapGV), a polyorganotropic fast killing betabaculovirus with a novel thymidylate kinase gene.</title>
        <authorList>
            <person name="Ferrelli M.L."/>
            <person name="Salvador R."/>
            <person name="Biedma M.E."/>
            <person name="Berretta M.F."/>
            <person name="Haase S."/>
            <person name="Sciocco-Cap A."/>
            <person name="Ghiringhelli P.D."/>
            <person name="Romanowski V."/>
        </authorList>
    </citation>
    <scope>NUCLEOTIDE SEQUENCE [LARGE SCALE GENOMIC DNA]</scope>
</reference>
<keyword evidence="7" id="KW-0865">Zymogen</keyword>
<dbReference type="OrthoDB" id="4752at10239"/>
<evidence type="ECO:0000256" key="7">
    <source>
        <dbReference type="ARBA" id="ARBA00023145"/>
    </source>
</evidence>
<evidence type="ECO:0000259" key="10">
    <source>
        <dbReference type="SMART" id="SM00645"/>
    </source>
</evidence>
<dbReference type="PRINTS" id="PR00705">
    <property type="entry name" value="PAPAIN"/>
</dbReference>
<evidence type="ECO:0000259" key="11">
    <source>
        <dbReference type="SMART" id="SM00848"/>
    </source>
</evidence>
<evidence type="ECO:0000313" key="13">
    <source>
        <dbReference type="Proteomes" id="UP000201571"/>
    </source>
</evidence>
<proteinExistence type="inferred from homology"/>
<dbReference type="EMBL" id="JN408834">
    <property type="protein sequence ID" value="AER41457.1"/>
    <property type="molecule type" value="Genomic_DNA"/>
</dbReference>
<evidence type="ECO:0000313" key="12">
    <source>
        <dbReference type="EMBL" id="AER41457.1"/>
    </source>
</evidence>
<evidence type="ECO:0000256" key="1">
    <source>
        <dbReference type="ARBA" id="ARBA00000656"/>
    </source>
</evidence>
<evidence type="ECO:0000256" key="8">
    <source>
        <dbReference type="ARBA" id="ARBA00023157"/>
    </source>
</evidence>
<dbReference type="KEGG" id="vg:13842659"/>
<dbReference type="RefSeq" id="YP_006908539.1">
    <property type="nucleotide sequence ID" value="NC_018875.1"/>
</dbReference>
<dbReference type="SMART" id="SM00645">
    <property type="entry name" value="Pept_C1"/>
    <property type="match status" value="1"/>
</dbReference>
<dbReference type="Pfam" id="PF00112">
    <property type="entry name" value="Peptidase_C1"/>
    <property type="match status" value="1"/>
</dbReference>
<dbReference type="InterPro" id="IPR000169">
    <property type="entry name" value="Pept_cys_AS"/>
</dbReference>
<dbReference type="PROSITE" id="PS00139">
    <property type="entry name" value="THIOL_PROTEASE_CYS"/>
    <property type="match status" value="1"/>
</dbReference>
<dbReference type="InterPro" id="IPR038765">
    <property type="entry name" value="Papain-like_cys_pep_sf"/>
</dbReference>
<keyword evidence="13" id="KW-1185">Reference proteome</keyword>
<dbReference type="MEROPS" id="C01.047"/>